<gene>
    <name evidence="3" type="ORF">HELGO_WM3800</name>
</gene>
<dbReference type="AlphaFoldDB" id="A0A6S6SD13"/>
<dbReference type="EMBL" id="CACVAX010000018">
    <property type="protein sequence ID" value="CAA6807846.1"/>
    <property type="molecule type" value="Genomic_DNA"/>
</dbReference>
<accession>A0A6S6SD13</accession>
<dbReference type="InterPro" id="IPR007527">
    <property type="entry name" value="Znf_SWIM"/>
</dbReference>
<organism evidence="3">
    <name type="scientific">uncultured Sulfurovum sp</name>
    <dbReference type="NCBI Taxonomy" id="269237"/>
    <lineage>
        <taxon>Bacteria</taxon>
        <taxon>Pseudomonadati</taxon>
        <taxon>Campylobacterota</taxon>
        <taxon>Epsilonproteobacteria</taxon>
        <taxon>Campylobacterales</taxon>
        <taxon>Sulfurovaceae</taxon>
        <taxon>Sulfurovum</taxon>
        <taxon>environmental samples</taxon>
    </lineage>
</organism>
<dbReference type="GO" id="GO:0008270">
    <property type="term" value="F:zinc ion binding"/>
    <property type="evidence" value="ECO:0007669"/>
    <property type="project" value="UniProtKB-KW"/>
</dbReference>
<keyword evidence="1" id="KW-0479">Metal-binding</keyword>
<dbReference type="Pfam" id="PF04434">
    <property type="entry name" value="SWIM"/>
    <property type="match status" value="1"/>
</dbReference>
<keyword evidence="1" id="KW-0863">Zinc-finger</keyword>
<evidence type="ECO:0000313" key="3">
    <source>
        <dbReference type="EMBL" id="CAA6807846.1"/>
    </source>
</evidence>
<protein>
    <recommendedName>
        <fullName evidence="2">SWIM-type domain-containing protein</fullName>
    </recommendedName>
</protein>
<sequence>MFLKTINRNDDLKEVLLRLSQAEIKAMADDSIFSRGKSYYNEGYVFDIKQSVTNSVMARVKGSYANSYEVKLYKEGSELRAKCDCPYGDVCKHIVATFISIYKEKEIKESIVLKQEDKLLTYFENLSRAELIELLMEFSPENFKKEIILRDAPVEELNICLNEIASSIQFDIEDEELLYNPEQFQEKISEYMENLKIFVNQSPDEVLDVVFELAIEIEEKQENGYLYIDHYSSEEYFDFDIFSDEIMALINKIEDKEKQLRLFMSFGALASASGYLPFSYDALEIEDKTALLPYFNQDSSLSFYHFIEACLSFEEKEHFLLTQDVKRVYKTLIYIYCENNKKSLAIKVVEDLLKERFDLAYVQELLALTEVSAERFRTFVFQAIEKNSYGDFNFIVGGLKKVDKPEELEALWKETNLSQYYKYLKKEERIAEMFELLEELPENREKFFKKNKEAYSKDAIVFFNVQIEEHLKATGDNHYRAIADALWELKPLIKVEELRVKVENLKHEYKRRRNFVAILEDRFGFLR</sequence>
<dbReference type="PROSITE" id="PS50966">
    <property type="entry name" value="ZF_SWIM"/>
    <property type="match status" value="1"/>
</dbReference>
<reference evidence="3" key="1">
    <citation type="submission" date="2020-01" db="EMBL/GenBank/DDBJ databases">
        <authorList>
            <person name="Meier V. D."/>
            <person name="Meier V D."/>
        </authorList>
    </citation>
    <scope>NUCLEOTIDE SEQUENCE</scope>
    <source>
        <strain evidence="3">HLG_WM_MAG_04</strain>
    </source>
</reference>
<evidence type="ECO:0000259" key="2">
    <source>
        <dbReference type="PROSITE" id="PS50966"/>
    </source>
</evidence>
<name>A0A6S6SD13_9BACT</name>
<proteinExistence type="predicted"/>
<feature type="domain" description="SWIM-type" evidence="2">
    <location>
        <begin position="68"/>
        <end position="102"/>
    </location>
</feature>
<evidence type="ECO:0000256" key="1">
    <source>
        <dbReference type="PROSITE-ProRule" id="PRU00325"/>
    </source>
</evidence>
<keyword evidence="1" id="KW-0862">Zinc</keyword>